<evidence type="ECO:0000256" key="1">
    <source>
        <dbReference type="SAM" id="MobiDB-lite"/>
    </source>
</evidence>
<feature type="region of interest" description="Disordered" evidence="1">
    <location>
        <begin position="233"/>
        <end position="253"/>
    </location>
</feature>
<feature type="compositionally biased region" description="Basic and acidic residues" evidence="1">
    <location>
        <begin position="1"/>
        <end position="36"/>
    </location>
</feature>
<dbReference type="HOGENOM" id="CLU_932948_0_0_7"/>
<dbReference type="KEGG" id="dti:Desti_0607"/>
<protein>
    <submittedName>
        <fullName evidence="2">Uncharacterized protein</fullName>
    </submittedName>
</protein>
<sequence length="298" mass="33716">MGRVKEKGQEKVKARAAKSKESRTEPLVEESLKPLESEAEPYTGPDDPKIMDMSQSAKSEQGPQPDSDQVAPTPPLPAAGEQPPAISLIPHEKFKEQINALRKSTTIKNDKGEEVEFEGEDKEQFIRLAEEAYPIAEKMAMTMTETGRFLGKVRHTLKPKKLFLTWMKITGFPERNSYNYMHVYERFGDKLPLFSHLGIRKLLAAAHLKDCVEYVEKHEEVIARESAEEFEKKVRNRVEASKKKSRDGRGRKPKYTALGECKLRLSGDGTKISVEGLSKKQQSALFEAIKGWLSQENV</sequence>
<accession>I4C194</accession>
<gene>
    <name evidence="2" type="ordered locus">Desti_0607</name>
</gene>
<feature type="compositionally biased region" description="Basic and acidic residues" evidence="1">
    <location>
        <begin position="233"/>
        <end position="250"/>
    </location>
</feature>
<dbReference type="RefSeq" id="WP_014808491.1">
    <property type="nucleotide sequence ID" value="NC_018025.1"/>
</dbReference>
<evidence type="ECO:0000313" key="2">
    <source>
        <dbReference type="EMBL" id="AFM23335.1"/>
    </source>
</evidence>
<reference evidence="3" key="1">
    <citation type="submission" date="2012-06" db="EMBL/GenBank/DDBJ databases">
        <title>Complete sequence of chromosome of Desulfomonile tiedjei DSM 6799.</title>
        <authorList>
            <person name="Lucas S."/>
            <person name="Copeland A."/>
            <person name="Lapidus A."/>
            <person name="Glavina del Rio T."/>
            <person name="Dalin E."/>
            <person name="Tice H."/>
            <person name="Bruce D."/>
            <person name="Goodwin L."/>
            <person name="Pitluck S."/>
            <person name="Peters L."/>
            <person name="Ovchinnikova G."/>
            <person name="Zeytun A."/>
            <person name="Lu M."/>
            <person name="Kyrpides N."/>
            <person name="Mavromatis K."/>
            <person name="Ivanova N."/>
            <person name="Brettin T."/>
            <person name="Detter J.C."/>
            <person name="Han C."/>
            <person name="Larimer F."/>
            <person name="Land M."/>
            <person name="Hauser L."/>
            <person name="Markowitz V."/>
            <person name="Cheng J.-F."/>
            <person name="Hugenholtz P."/>
            <person name="Woyke T."/>
            <person name="Wu D."/>
            <person name="Spring S."/>
            <person name="Schroeder M."/>
            <person name="Brambilla E."/>
            <person name="Klenk H.-P."/>
            <person name="Eisen J.A."/>
        </authorList>
    </citation>
    <scope>NUCLEOTIDE SEQUENCE [LARGE SCALE GENOMIC DNA]</scope>
    <source>
        <strain evidence="3">ATCC 49306 / DSM 6799 / DCB-1</strain>
    </source>
</reference>
<evidence type="ECO:0000313" key="3">
    <source>
        <dbReference type="Proteomes" id="UP000006055"/>
    </source>
</evidence>
<dbReference type="EMBL" id="CP003360">
    <property type="protein sequence ID" value="AFM23335.1"/>
    <property type="molecule type" value="Genomic_DNA"/>
</dbReference>
<organism evidence="2 3">
    <name type="scientific">Desulfomonile tiedjei (strain ATCC 49306 / DSM 6799 / DCB-1)</name>
    <dbReference type="NCBI Taxonomy" id="706587"/>
    <lineage>
        <taxon>Bacteria</taxon>
        <taxon>Pseudomonadati</taxon>
        <taxon>Thermodesulfobacteriota</taxon>
        <taxon>Desulfomonilia</taxon>
        <taxon>Desulfomonilales</taxon>
        <taxon>Desulfomonilaceae</taxon>
        <taxon>Desulfomonile</taxon>
    </lineage>
</organism>
<feature type="compositionally biased region" description="Polar residues" evidence="1">
    <location>
        <begin position="53"/>
        <end position="67"/>
    </location>
</feature>
<dbReference type="Proteomes" id="UP000006055">
    <property type="component" value="Chromosome"/>
</dbReference>
<proteinExistence type="predicted"/>
<keyword evidence="3" id="KW-1185">Reference proteome</keyword>
<feature type="region of interest" description="Disordered" evidence="1">
    <location>
        <begin position="1"/>
        <end position="84"/>
    </location>
</feature>
<name>I4C194_DESTA</name>
<dbReference type="AlphaFoldDB" id="I4C194"/>